<dbReference type="AlphaFoldDB" id="A0A371D9R8"/>
<evidence type="ECO:0000313" key="1">
    <source>
        <dbReference type="EMBL" id="RDX49269.1"/>
    </source>
</evidence>
<reference evidence="1 2" key="1">
    <citation type="journal article" date="2018" name="Biotechnol. Biofuels">
        <title>Integrative visual omics of the white-rot fungus Polyporus brumalis exposes the biotechnological potential of its oxidative enzymes for delignifying raw plant biomass.</title>
        <authorList>
            <person name="Miyauchi S."/>
            <person name="Rancon A."/>
            <person name="Drula E."/>
            <person name="Hage H."/>
            <person name="Chaduli D."/>
            <person name="Favel A."/>
            <person name="Grisel S."/>
            <person name="Henrissat B."/>
            <person name="Herpoel-Gimbert I."/>
            <person name="Ruiz-Duenas F.J."/>
            <person name="Chevret D."/>
            <person name="Hainaut M."/>
            <person name="Lin J."/>
            <person name="Wang M."/>
            <person name="Pangilinan J."/>
            <person name="Lipzen A."/>
            <person name="Lesage-Meessen L."/>
            <person name="Navarro D."/>
            <person name="Riley R."/>
            <person name="Grigoriev I.V."/>
            <person name="Zhou S."/>
            <person name="Raouche S."/>
            <person name="Rosso M.N."/>
        </authorList>
    </citation>
    <scope>NUCLEOTIDE SEQUENCE [LARGE SCALE GENOMIC DNA]</scope>
    <source>
        <strain evidence="1 2">BRFM 1820</strain>
    </source>
</reference>
<evidence type="ECO:0000313" key="2">
    <source>
        <dbReference type="Proteomes" id="UP000256964"/>
    </source>
</evidence>
<organism evidence="1 2">
    <name type="scientific">Lentinus brumalis</name>
    <dbReference type="NCBI Taxonomy" id="2498619"/>
    <lineage>
        <taxon>Eukaryota</taxon>
        <taxon>Fungi</taxon>
        <taxon>Dikarya</taxon>
        <taxon>Basidiomycota</taxon>
        <taxon>Agaricomycotina</taxon>
        <taxon>Agaricomycetes</taxon>
        <taxon>Polyporales</taxon>
        <taxon>Polyporaceae</taxon>
        <taxon>Lentinus</taxon>
    </lineage>
</organism>
<proteinExistence type="predicted"/>
<dbReference type="Proteomes" id="UP000256964">
    <property type="component" value="Unassembled WGS sequence"/>
</dbReference>
<protein>
    <recommendedName>
        <fullName evidence="3">Metallothionein</fullName>
    </recommendedName>
</protein>
<sequence length="62" mass="6313">MVDSCTCQNNCGACGPTGTGCSCAKDKCNCQNCPKHASEPTQQNTSSECACTKAGNKCTCGQ</sequence>
<dbReference type="OrthoDB" id="2602657at2759"/>
<keyword evidence="2" id="KW-1185">Reference proteome</keyword>
<accession>A0A371D9R8</accession>
<dbReference type="EMBL" id="KZ857406">
    <property type="protein sequence ID" value="RDX49269.1"/>
    <property type="molecule type" value="Genomic_DNA"/>
</dbReference>
<name>A0A371D9R8_9APHY</name>
<evidence type="ECO:0008006" key="3">
    <source>
        <dbReference type="Google" id="ProtNLM"/>
    </source>
</evidence>
<gene>
    <name evidence="1" type="ORF">OH76DRAFT_1351019</name>
</gene>